<dbReference type="InterPro" id="IPR036390">
    <property type="entry name" value="WH_DNA-bd_sf"/>
</dbReference>
<dbReference type="SUPFAM" id="SSF46785">
    <property type="entry name" value="Winged helix' DNA-binding domain"/>
    <property type="match status" value="1"/>
</dbReference>
<comment type="caution">
    <text evidence="2">The sequence shown here is derived from an EMBL/GenBank/DDBJ whole genome shotgun (WGS) entry which is preliminary data.</text>
</comment>
<dbReference type="PRINTS" id="PR00598">
    <property type="entry name" value="HTHMARR"/>
</dbReference>
<dbReference type="Pfam" id="PF01047">
    <property type="entry name" value="MarR"/>
    <property type="match status" value="1"/>
</dbReference>
<dbReference type="PANTHER" id="PTHR39515:SF2">
    <property type="entry name" value="HTH-TYPE TRANSCRIPTIONAL REGULATOR RV0880"/>
    <property type="match status" value="1"/>
</dbReference>
<dbReference type="InterPro" id="IPR036388">
    <property type="entry name" value="WH-like_DNA-bd_sf"/>
</dbReference>
<evidence type="ECO:0000313" key="3">
    <source>
        <dbReference type="Proteomes" id="UP000637267"/>
    </source>
</evidence>
<dbReference type="Gene3D" id="1.10.287.100">
    <property type="match status" value="1"/>
</dbReference>
<dbReference type="Proteomes" id="UP000637267">
    <property type="component" value="Unassembled WGS sequence"/>
</dbReference>
<gene>
    <name evidence="2" type="ORF">GCM10010970_07800</name>
</gene>
<dbReference type="InterPro" id="IPR000835">
    <property type="entry name" value="HTH_MarR-typ"/>
</dbReference>
<keyword evidence="3" id="KW-1185">Reference proteome</keyword>
<name>A0ABQ2P5R8_9NEIS</name>
<dbReference type="EMBL" id="BMLX01000001">
    <property type="protein sequence ID" value="GGP18870.1"/>
    <property type="molecule type" value="Genomic_DNA"/>
</dbReference>
<dbReference type="Gene3D" id="1.10.10.10">
    <property type="entry name" value="Winged helix-like DNA-binding domain superfamily/Winged helix DNA-binding domain"/>
    <property type="match status" value="1"/>
</dbReference>
<dbReference type="SMART" id="SM00347">
    <property type="entry name" value="HTH_MARR"/>
    <property type="match status" value="1"/>
</dbReference>
<organism evidence="2 3">
    <name type="scientific">Silvimonas iriomotensis</name>
    <dbReference type="NCBI Taxonomy" id="449662"/>
    <lineage>
        <taxon>Bacteria</taxon>
        <taxon>Pseudomonadati</taxon>
        <taxon>Pseudomonadota</taxon>
        <taxon>Betaproteobacteria</taxon>
        <taxon>Neisseriales</taxon>
        <taxon>Chitinibacteraceae</taxon>
        <taxon>Silvimonas</taxon>
    </lineage>
</organism>
<dbReference type="InterPro" id="IPR052526">
    <property type="entry name" value="HTH-type_Bedaq_tolerance"/>
</dbReference>
<dbReference type="RefSeq" id="WP_188702520.1">
    <property type="nucleotide sequence ID" value="NZ_BMLX01000001.1"/>
</dbReference>
<dbReference type="PANTHER" id="PTHR39515">
    <property type="entry name" value="CONSERVED PROTEIN"/>
    <property type="match status" value="1"/>
</dbReference>
<evidence type="ECO:0000313" key="2">
    <source>
        <dbReference type="EMBL" id="GGP18870.1"/>
    </source>
</evidence>
<protein>
    <recommendedName>
        <fullName evidence="1">HTH marR-type domain-containing protein</fullName>
    </recommendedName>
</protein>
<reference evidence="3" key="1">
    <citation type="journal article" date="2019" name="Int. J. Syst. Evol. Microbiol.">
        <title>The Global Catalogue of Microorganisms (GCM) 10K type strain sequencing project: providing services to taxonomists for standard genome sequencing and annotation.</title>
        <authorList>
            <consortium name="The Broad Institute Genomics Platform"/>
            <consortium name="The Broad Institute Genome Sequencing Center for Infectious Disease"/>
            <person name="Wu L."/>
            <person name="Ma J."/>
        </authorList>
    </citation>
    <scope>NUCLEOTIDE SEQUENCE [LARGE SCALE GENOMIC DNA]</scope>
    <source>
        <strain evidence="3">CGMCC 1.8859</strain>
    </source>
</reference>
<evidence type="ECO:0000259" key="1">
    <source>
        <dbReference type="PROSITE" id="PS50995"/>
    </source>
</evidence>
<dbReference type="PROSITE" id="PS50995">
    <property type="entry name" value="HTH_MARR_2"/>
    <property type="match status" value="1"/>
</dbReference>
<proteinExistence type="predicted"/>
<sequence length="146" mass="17022">MDFSLLRTQVTRLSRRLRQEAQNDPDNWTHMLVLSAIDRLWIAATPSMISTTEKIRSSNLAPILKELEARGLILRTQDESDKRKTRLLLTTAGHQTLTESRKRRDQWLNQAVRASLSEEEQQLLIKAGELMERLSLYEAHNEDRTR</sequence>
<feature type="domain" description="HTH marR-type" evidence="1">
    <location>
        <begin position="1"/>
        <end position="133"/>
    </location>
</feature>
<accession>A0ABQ2P5R8</accession>